<feature type="region of interest" description="Disordered" evidence="1">
    <location>
        <begin position="276"/>
        <end position="297"/>
    </location>
</feature>
<dbReference type="EMBL" id="MCFL01000060">
    <property type="protein sequence ID" value="ORZ31436.1"/>
    <property type="molecule type" value="Genomic_DNA"/>
</dbReference>
<dbReference type="PANTHER" id="PTHR35871:SF1">
    <property type="entry name" value="CXC1-LIKE CYSTEINE CLUSTER ASSOCIATED WITH KDZ TRANSPOSASES DOMAIN-CONTAINING PROTEIN"/>
    <property type="match status" value="1"/>
</dbReference>
<evidence type="ECO:0000313" key="3">
    <source>
        <dbReference type="Proteomes" id="UP000193411"/>
    </source>
</evidence>
<keyword evidence="3" id="KW-1185">Reference proteome</keyword>
<protein>
    <submittedName>
        <fullName evidence="2">Uncharacterized protein</fullName>
    </submittedName>
</protein>
<reference evidence="2 3" key="1">
    <citation type="submission" date="2016-07" db="EMBL/GenBank/DDBJ databases">
        <title>Pervasive Adenine N6-methylation of Active Genes in Fungi.</title>
        <authorList>
            <consortium name="DOE Joint Genome Institute"/>
            <person name="Mondo S.J."/>
            <person name="Dannebaum R.O."/>
            <person name="Kuo R.C."/>
            <person name="Labutti K."/>
            <person name="Haridas S."/>
            <person name="Kuo A."/>
            <person name="Salamov A."/>
            <person name="Ahrendt S.R."/>
            <person name="Lipzen A."/>
            <person name="Sullivan W."/>
            <person name="Andreopoulos W.B."/>
            <person name="Clum A."/>
            <person name="Lindquist E."/>
            <person name="Daum C."/>
            <person name="Ramamoorthy G.K."/>
            <person name="Gryganskyi A."/>
            <person name="Culley D."/>
            <person name="Magnuson J.K."/>
            <person name="James T.Y."/>
            <person name="O'Malley M.A."/>
            <person name="Stajich J.E."/>
            <person name="Spatafora J.W."/>
            <person name="Visel A."/>
            <person name="Grigoriev I.V."/>
        </authorList>
    </citation>
    <scope>NUCLEOTIDE SEQUENCE [LARGE SCALE GENOMIC DNA]</scope>
    <source>
        <strain evidence="2 3">PL171</strain>
    </source>
</reference>
<dbReference type="AlphaFoldDB" id="A0A1Y2HA16"/>
<dbReference type="Proteomes" id="UP000193411">
    <property type="component" value="Unassembled WGS sequence"/>
</dbReference>
<accession>A0A1Y2HA16</accession>
<evidence type="ECO:0000313" key="2">
    <source>
        <dbReference type="EMBL" id="ORZ31436.1"/>
    </source>
</evidence>
<comment type="caution">
    <text evidence="2">The sequence shown here is derived from an EMBL/GenBank/DDBJ whole genome shotgun (WGS) entry which is preliminary data.</text>
</comment>
<proteinExistence type="predicted"/>
<organism evidence="2 3">
    <name type="scientific">Catenaria anguillulae PL171</name>
    <dbReference type="NCBI Taxonomy" id="765915"/>
    <lineage>
        <taxon>Eukaryota</taxon>
        <taxon>Fungi</taxon>
        <taxon>Fungi incertae sedis</taxon>
        <taxon>Blastocladiomycota</taxon>
        <taxon>Blastocladiomycetes</taxon>
        <taxon>Blastocladiales</taxon>
        <taxon>Catenariaceae</taxon>
        <taxon>Catenaria</taxon>
    </lineage>
</organism>
<name>A0A1Y2HA16_9FUNG</name>
<sequence>MNHVSVIAETMVPISKADKPESSGFDVAQAIAIRSYCKLRIGGLGKGKARQQAAAAVWKRGWRHKAKKLIGKWIADLERETPFAENLRGQKQAQTRLLYHSDIFEQVQEWCPDERRVDPKRLRNWVNANLRPAFATAPIAIGAKGISKGTARRWLHRVGFVHQRKSKGTYTDGHDAPATLIARQRYVDRFRSYEPLMERFVTLDDGSIDIEEPDLDSPEAKAAASALDWDQPYVLKNVWHDVATAKPADKGKPRWIMKGDSALMAKSDGQGYMVSGCGWRRAPRRSSSGTGSRRQRSVVWQWSRQRLRLQAARTRCGLTPRRNERRG</sequence>
<evidence type="ECO:0000256" key="1">
    <source>
        <dbReference type="SAM" id="MobiDB-lite"/>
    </source>
</evidence>
<dbReference type="PANTHER" id="PTHR35871">
    <property type="entry name" value="EXPRESSED PROTEIN"/>
    <property type="match status" value="1"/>
</dbReference>
<gene>
    <name evidence="2" type="ORF">BCR44DRAFT_43920</name>
</gene>